<feature type="compositionally biased region" description="Basic and acidic residues" evidence="1">
    <location>
        <begin position="505"/>
        <end position="514"/>
    </location>
</feature>
<sequence length="550" mass="59582">MAPSPPGPRQRPQEPQARRRPLVANNLEDQVRYSYFIPAPGAYEPHNPHKPDYAEPRRLGKISDSQVPSALDHQPRAKSHVPGPGAYANDGGRFALPEGGRLNRNAPKKEAKPFDEYPSPAPGDYGAPGHPGKPSTLHGKFSKQVKNPKYIMDEVVRSRGIPGPGAHDVQGSMESMKPFCPEGGRYLSQSKPTSYFEQAPTLADGKPGPDRYNLQGGVEDRAVGRLVYRYESATMKETKALVQKAMGERSSAPGPGAYDLPEPPPIAGAPSLKSRNTKAMPHPFAYDCQPDHGSKFLAETFTPVRQHNSAGLIYGNGVRPEDVARNARRSSQPPPSTGGVEQVQNQELPSPLRGIDEEGEEVVHWKAGGFTSLKKVRSAPSVGKQDHPFVENARRHYPLLAAKNREGAASFRPMASRKAETVSTHELSEEHQRLRGGKWKLAAVAEGIQNGMAAALEPLDLDKLKQGAMEGLRDKAKARMRLEGVSREQQSLVLEELSSVLEDHKQASRLRKDPVSGQEAEVTTSPVLPTALPAETLASASAVGPAPVMA</sequence>
<dbReference type="AlphaFoldDB" id="A0A7S4VTD7"/>
<gene>
    <name evidence="2" type="ORF">AMON00008_LOCUS62105</name>
</gene>
<reference evidence="2" key="1">
    <citation type="submission" date="2021-01" db="EMBL/GenBank/DDBJ databases">
        <authorList>
            <person name="Corre E."/>
            <person name="Pelletier E."/>
            <person name="Niang G."/>
            <person name="Scheremetjew M."/>
            <person name="Finn R."/>
            <person name="Kale V."/>
            <person name="Holt S."/>
            <person name="Cochrane G."/>
            <person name="Meng A."/>
            <person name="Brown T."/>
            <person name="Cohen L."/>
        </authorList>
    </citation>
    <scope>NUCLEOTIDE SEQUENCE</scope>
    <source>
        <strain evidence="2">CCMP3105</strain>
    </source>
</reference>
<feature type="region of interest" description="Disordered" evidence="1">
    <location>
        <begin position="1"/>
        <end position="25"/>
    </location>
</feature>
<feature type="region of interest" description="Disordered" evidence="1">
    <location>
        <begin position="324"/>
        <end position="346"/>
    </location>
</feature>
<accession>A0A7S4VTD7</accession>
<dbReference type="EMBL" id="HBNR01086664">
    <property type="protein sequence ID" value="CAE4664672.1"/>
    <property type="molecule type" value="Transcribed_RNA"/>
</dbReference>
<feature type="region of interest" description="Disordered" evidence="1">
    <location>
        <begin position="38"/>
        <end position="137"/>
    </location>
</feature>
<protein>
    <submittedName>
        <fullName evidence="2">Uncharacterized protein</fullName>
    </submittedName>
</protein>
<proteinExistence type="predicted"/>
<feature type="region of interest" description="Disordered" evidence="1">
    <location>
        <begin position="505"/>
        <end position="524"/>
    </location>
</feature>
<name>A0A7S4VTD7_9DINO</name>
<organism evidence="2">
    <name type="scientific">Alexandrium monilatum</name>
    <dbReference type="NCBI Taxonomy" id="311494"/>
    <lineage>
        <taxon>Eukaryota</taxon>
        <taxon>Sar</taxon>
        <taxon>Alveolata</taxon>
        <taxon>Dinophyceae</taxon>
        <taxon>Gonyaulacales</taxon>
        <taxon>Pyrocystaceae</taxon>
        <taxon>Alexandrium</taxon>
    </lineage>
</organism>
<evidence type="ECO:0000313" key="2">
    <source>
        <dbReference type="EMBL" id="CAE4664672.1"/>
    </source>
</evidence>
<feature type="compositionally biased region" description="Basic and acidic residues" evidence="1">
    <location>
        <begin position="46"/>
        <end position="58"/>
    </location>
</feature>
<evidence type="ECO:0000256" key="1">
    <source>
        <dbReference type="SAM" id="MobiDB-lite"/>
    </source>
</evidence>